<feature type="compositionally biased region" description="Polar residues" evidence="5">
    <location>
        <begin position="349"/>
        <end position="360"/>
    </location>
</feature>
<evidence type="ECO:0000256" key="3">
    <source>
        <dbReference type="ARBA" id="ARBA00023277"/>
    </source>
</evidence>
<keyword evidence="2" id="KW-0413">Isomerase</keyword>
<protein>
    <recommendedName>
        <fullName evidence="8">Aldose 1-epimerase</fullName>
    </recommendedName>
</protein>
<dbReference type="InterPro" id="IPR011013">
    <property type="entry name" value="Gal_mutarotase_sf_dom"/>
</dbReference>
<dbReference type="NCBIfam" id="NF008277">
    <property type="entry name" value="PRK11055.1"/>
    <property type="match status" value="1"/>
</dbReference>
<sequence>MEKYSVDSNFVAGLKNSELVTLSNDQIRVTIAEYGLYIISIETPDRDGKFSPINLNYGRDWSKYLNDDVYLCCIAGRYANRIAYGRMTIDGKEYQTTINNGEHCNHGGVNGFNKKLWKHSDSYRDEKSASATFTMRSADGDEGFPGNLDVTVVFTITGNKFSMEYYATTDAPTVVNLTHHVYFNLDDDHSQTIYKHLLCMPSADKFLKVENGGIPVKGEACDVEGTVFDFTSPKALGDVLSQKDEQLTECKGVDHTFLLPGKDNDMRQLGSLYCASSGRRVNISTTQPGAQVYTGNYLPKENNAVAIETQHYPNSPNRPDFPSTLLRPGEKYYSKTEYEFTVVEQARTTVRSESPATSGVRSAGGRCERDDRGDENERLKKIVESQRAKIRSMEKQQDLEEAILEEFRLEAAEEAFTERRVLFLKAQLLCLERRIERLQRALENSTASRPLLPATLSQQSRKAAVLEAESVIATAVAAIREAHAGLAGNGTRDGLDRLCEVLRETCYQLLMTWRNDKSEQDAQDFALASVRPKGCCKECQKEIEKWVKGCSAACNLRLDQMKDEIERKQFPR</sequence>
<dbReference type="Pfam" id="PF01263">
    <property type="entry name" value="Aldose_epim"/>
    <property type="match status" value="1"/>
</dbReference>
<dbReference type="InterPro" id="IPR014718">
    <property type="entry name" value="GH-type_carb-bd"/>
</dbReference>
<dbReference type="GO" id="GO:0005737">
    <property type="term" value="C:cytoplasm"/>
    <property type="evidence" value="ECO:0007669"/>
    <property type="project" value="TreeGrafter"/>
</dbReference>
<proteinExistence type="inferred from homology"/>
<evidence type="ECO:0000256" key="5">
    <source>
        <dbReference type="SAM" id="MobiDB-lite"/>
    </source>
</evidence>
<dbReference type="GO" id="GO:0030246">
    <property type="term" value="F:carbohydrate binding"/>
    <property type="evidence" value="ECO:0007669"/>
    <property type="project" value="InterPro"/>
</dbReference>
<keyword evidence="4" id="KW-0175">Coiled coil</keyword>
<comment type="caution">
    <text evidence="6">The sequence shown here is derived from an EMBL/GenBank/DDBJ whole genome shotgun (WGS) entry which is preliminary data.</text>
</comment>
<evidence type="ECO:0000313" key="7">
    <source>
        <dbReference type="Proteomes" id="UP000541610"/>
    </source>
</evidence>
<name>A0A7J6NQV7_PEROL</name>
<dbReference type="CDD" id="cd09019">
    <property type="entry name" value="galactose_mutarotase_like"/>
    <property type="match status" value="1"/>
</dbReference>
<evidence type="ECO:0000256" key="4">
    <source>
        <dbReference type="SAM" id="Coils"/>
    </source>
</evidence>
<dbReference type="GO" id="GO:0004034">
    <property type="term" value="F:aldose 1-epimerase activity"/>
    <property type="evidence" value="ECO:0007669"/>
    <property type="project" value="TreeGrafter"/>
</dbReference>
<feature type="coiled-coil region" evidence="4">
    <location>
        <begin position="421"/>
        <end position="448"/>
    </location>
</feature>
<evidence type="ECO:0000256" key="1">
    <source>
        <dbReference type="ARBA" id="ARBA00006206"/>
    </source>
</evidence>
<dbReference type="GO" id="GO:0033499">
    <property type="term" value="P:galactose catabolic process via UDP-galactose, Leloir pathway"/>
    <property type="evidence" value="ECO:0007669"/>
    <property type="project" value="TreeGrafter"/>
</dbReference>
<dbReference type="InterPro" id="IPR047215">
    <property type="entry name" value="Galactose_mutarotase-like"/>
</dbReference>
<accession>A0A7J6NQV7</accession>
<dbReference type="GO" id="GO:0006006">
    <property type="term" value="P:glucose metabolic process"/>
    <property type="evidence" value="ECO:0007669"/>
    <property type="project" value="TreeGrafter"/>
</dbReference>
<keyword evidence="3" id="KW-0119">Carbohydrate metabolism</keyword>
<dbReference type="PANTHER" id="PTHR10091">
    <property type="entry name" value="ALDOSE-1-EPIMERASE"/>
    <property type="match status" value="1"/>
</dbReference>
<evidence type="ECO:0000313" key="6">
    <source>
        <dbReference type="EMBL" id="KAF4686252.1"/>
    </source>
</evidence>
<dbReference type="OrthoDB" id="274691at2759"/>
<evidence type="ECO:0008006" key="8">
    <source>
        <dbReference type="Google" id="ProtNLM"/>
    </source>
</evidence>
<dbReference type="EMBL" id="JABANP010000228">
    <property type="protein sequence ID" value="KAF4686252.1"/>
    <property type="molecule type" value="Genomic_DNA"/>
</dbReference>
<dbReference type="Gene3D" id="2.70.98.10">
    <property type="match status" value="1"/>
</dbReference>
<dbReference type="Proteomes" id="UP000541610">
    <property type="component" value="Unassembled WGS sequence"/>
</dbReference>
<evidence type="ECO:0000256" key="2">
    <source>
        <dbReference type="ARBA" id="ARBA00023235"/>
    </source>
</evidence>
<dbReference type="PANTHER" id="PTHR10091:SF0">
    <property type="entry name" value="GALACTOSE MUTAROTASE"/>
    <property type="match status" value="1"/>
</dbReference>
<dbReference type="SUPFAM" id="SSF74650">
    <property type="entry name" value="Galactose mutarotase-like"/>
    <property type="match status" value="1"/>
</dbReference>
<feature type="compositionally biased region" description="Basic and acidic residues" evidence="5">
    <location>
        <begin position="366"/>
        <end position="375"/>
    </location>
</feature>
<dbReference type="AlphaFoldDB" id="A0A7J6NQV7"/>
<organism evidence="6 7">
    <name type="scientific">Perkinsus olseni</name>
    <name type="common">Perkinsus atlanticus</name>
    <dbReference type="NCBI Taxonomy" id="32597"/>
    <lineage>
        <taxon>Eukaryota</taxon>
        <taxon>Sar</taxon>
        <taxon>Alveolata</taxon>
        <taxon>Perkinsozoa</taxon>
        <taxon>Perkinsea</taxon>
        <taxon>Perkinsida</taxon>
        <taxon>Perkinsidae</taxon>
        <taxon>Perkinsus</taxon>
    </lineage>
</organism>
<reference evidence="6 7" key="1">
    <citation type="submission" date="2020-04" db="EMBL/GenBank/DDBJ databases">
        <title>Perkinsus olseni comparative genomics.</title>
        <authorList>
            <person name="Bogema D.R."/>
        </authorList>
    </citation>
    <scope>NUCLEOTIDE SEQUENCE [LARGE SCALE GENOMIC DNA]</scope>
    <source>
        <strain evidence="6">00978-12</strain>
    </source>
</reference>
<gene>
    <name evidence="6" type="ORF">FOZ60_005450</name>
</gene>
<dbReference type="InterPro" id="IPR008183">
    <property type="entry name" value="Aldose_1/G6P_1-epimerase"/>
</dbReference>
<feature type="region of interest" description="Disordered" evidence="5">
    <location>
        <begin position="349"/>
        <end position="375"/>
    </location>
</feature>
<comment type="similarity">
    <text evidence="1">Belongs to the aldose epimerase family.</text>
</comment>